<evidence type="ECO:0000256" key="4">
    <source>
        <dbReference type="ARBA" id="ARBA00022692"/>
    </source>
</evidence>
<organism evidence="11 12">
    <name type="scientific">Tegillarca granosa</name>
    <name type="common">Malaysian cockle</name>
    <name type="synonym">Anadara granosa</name>
    <dbReference type="NCBI Taxonomy" id="220873"/>
    <lineage>
        <taxon>Eukaryota</taxon>
        <taxon>Metazoa</taxon>
        <taxon>Spiralia</taxon>
        <taxon>Lophotrochozoa</taxon>
        <taxon>Mollusca</taxon>
        <taxon>Bivalvia</taxon>
        <taxon>Autobranchia</taxon>
        <taxon>Pteriomorphia</taxon>
        <taxon>Arcoida</taxon>
        <taxon>Arcoidea</taxon>
        <taxon>Arcidae</taxon>
        <taxon>Tegillarca</taxon>
    </lineage>
</organism>
<evidence type="ECO:0000256" key="3">
    <source>
        <dbReference type="ARBA" id="ARBA00022448"/>
    </source>
</evidence>
<keyword evidence="4 10" id="KW-0812">Transmembrane</keyword>
<evidence type="ECO:0000313" key="12">
    <source>
        <dbReference type="Proteomes" id="UP001217089"/>
    </source>
</evidence>
<dbReference type="Gene3D" id="2.60.490.10">
    <property type="entry name" value="atp-gated p2x4 ion channel domain"/>
    <property type="match status" value="2"/>
</dbReference>
<dbReference type="InterPro" id="IPR027309">
    <property type="entry name" value="P2X_extracellular_dom_sf"/>
</dbReference>
<dbReference type="PANTHER" id="PTHR10125:SF31">
    <property type="entry name" value="P2X RECEPTOR E"/>
    <property type="match status" value="1"/>
</dbReference>
<protein>
    <recommendedName>
        <fullName evidence="13">Purinergic receptor</fullName>
    </recommendedName>
</protein>
<dbReference type="EMBL" id="JARBDR010000440">
    <property type="protein sequence ID" value="KAJ8313071.1"/>
    <property type="molecule type" value="Genomic_DNA"/>
</dbReference>
<keyword evidence="7 10" id="KW-0472">Membrane</keyword>
<evidence type="ECO:0000256" key="9">
    <source>
        <dbReference type="ARBA" id="ARBA00023303"/>
    </source>
</evidence>
<keyword evidence="3" id="KW-0813">Transport</keyword>
<accession>A0ABQ9F6R5</accession>
<dbReference type="PANTHER" id="PTHR10125">
    <property type="entry name" value="P2X PURINOCEPTOR"/>
    <property type="match status" value="1"/>
</dbReference>
<keyword evidence="9" id="KW-0407">Ion channel</keyword>
<evidence type="ECO:0000313" key="11">
    <source>
        <dbReference type="EMBL" id="KAJ8313071.1"/>
    </source>
</evidence>
<proteinExistence type="inferred from homology"/>
<reference evidence="11 12" key="1">
    <citation type="submission" date="2022-12" db="EMBL/GenBank/DDBJ databases">
        <title>Chromosome-level genome of Tegillarca granosa.</title>
        <authorList>
            <person name="Kim J."/>
        </authorList>
    </citation>
    <scope>NUCLEOTIDE SEQUENCE [LARGE SCALE GENOMIC DNA]</scope>
    <source>
        <strain evidence="11">Teg-2019</strain>
        <tissue evidence="11">Adductor muscle</tissue>
    </source>
</reference>
<evidence type="ECO:0000256" key="1">
    <source>
        <dbReference type="ARBA" id="ARBA00004308"/>
    </source>
</evidence>
<gene>
    <name evidence="11" type="ORF">KUTeg_010444</name>
</gene>
<evidence type="ECO:0008006" key="13">
    <source>
        <dbReference type="Google" id="ProtNLM"/>
    </source>
</evidence>
<dbReference type="Gene3D" id="1.10.287.940">
    <property type="entry name" value="atp-gated p2x4 ion channel"/>
    <property type="match status" value="1"/>
</dbReference>
<keyword evidence="5 10" id="KW-1133">Transmembrane helix</keyword>
<keyword evidence="12" id="KW-1185">Reference proteome</keyword>
<comment type="caution">
    <text evidence="11">The sequence shown here is derived from an EMBL/GenBank/DDBJ whole genome shotgun (WGS) entry which is preliminary data.</text>
</comment>
<dbReference type="InterPro" id="IPR059116">
    <property type="entry name" value="P2X_receptor"/>
</dbReference>
<evidence type="ECO:0000256" key="8">
    <source>
        <dbReference type="ARBA" id="ARBA00023286"/>
    </source>
</evidence>
<name>A0ABQ9F6R5_TEGGR</name>
<comment type="similarity">
    <text evidence="2">Belongs to the P2X receptor family.</text>
</comment>
<sequence length="394" mass="43848">MAPNIVRSAFGVFFEYDTPRIVHIRSKKVGVFNRFIQLCIIAYVIGVESAVTTKLKGVAYIEDSKVPILNNTENNAFFVTTNIIVTPDQVQTVCPEDPKIAGATCNTDADCEKYKGIFIPGGNGVANGSCDMVRKTCFINSWCPVEDGAAEIPNPPLLKSSENFTVFVKNNIEFPKFNVKRRNLPSKASDEYLKTCKFDFGQNVDCPIFRLGTIVKEAGENYTEVAKENDKELSSCRYNPDDSLNKYCPIFVLSEITSRAGENYTDMAKEGGVMQILITWNCNLDFSEDECLPKYSFRRLDMFGIKFVVTVTGTAGKFDAEPLFMNIGSGLALLSIATIICDIFVLYVLKAKTLYKSKKYLDVEGDDAYKPGIMPIVNDLDFGTHSYNSIDGHK</sequence>
<dbReference type="Proteomes" id="UP001217089">
    <property type="component" value="Unassembled WGS sequence"/>
</dbReference>
<evidence type="ECO:0000256" key="10">
    <source>
        <dbReference type="SAM" id="Phobius"/>
    </source>
</evidence>
<feature type="transmembrane region" description="Helical" evidence="10">
    <location>
        <begin position="327"/>
        <end position="349"/>
    </location>
</feature>
<evidence type="ECO:0000256" key="6">
    <source>
        <dbReference type="ARBA" id="ARBA00023065"/>
    </source>
</evidence>
<dbReference type="Pfam" id="PF00864">
    <property type="entry name" value="P2X_receptor"/>
    <property type="match status" value="2"/>
</dbReference>
<evidence type="ECO:0000256" key="5">
    <source>
        <dbReference type="ARBA" id="ARBA00022989"/>
    </source>
</evidence>
<comment type="subcellular location">
    <subcellularLocation>
        <location evidence="1">Endomembrane system</location>
    </subcellularLocation>
</comment>
<evidence type="ECO:0000256" key="2">
    <source>
        <dbReference type="ARBA" id="ARBA00009848"/>
    </source>
</evidence>
<evidence type="ECO:0000256" key="7">
    <source>
        <dbReference type="ARBA" id="ARBA00023136"/>
    </source>
</evidence>
<keyword evidence="8" id="KW-1071">Ligand-gated ion channel</keyword>
<keyword evidence="6" id="KW-0406">Ion transport</keyword>